<evidence type="ECO:0000256" key="2">
    <source>
        <dbReference type="ARBA" id="ARBA00001947"/>
    </source>
</evidence>
<dbReference type="PROSITE" id="PS51873">
    <property type="entry name" value="TRIAD"/>
    <property type="match status" value="1"/>
</dbReference>
<evidence type="ECO:0000256" key="9">
    <source>
        <dbReference type="ARBA" id="ARBA00022771"/>
    </source>
</evidence>
<comment type="catalytic activity">
    <reaction evidence="1">
        <text>[E2 ubiquitin-conjugating enzyme]-S-ubiquitinyl-L-cysteine + [acceptor protein]-L-lysine = [E2 ubiquitin-conjugating enzyme]-L-cysteine + [acceptor protein]-N(6)-ubiquitinyl-L-lysine.</text>
        <dbReference type="EC" id="2.3.2.31"/>
    </reaction>
</comment>
<dbReference type="FunFam" id="3.30.420.10:FF:000076">
    <property type="entry name" value="RBR-type E3 ubiquitin transferase"/>
    <property type="match status" value="1"/>
</dbReference>
<dbReference type="EC" id="2.3.2.31" evidence="5"/>
<keyword evidence="8" id="KW-0677">Repeat</keyword>
<evidence type="ECO:0000256" key="4">
    <source>
        <dbReference type="ARBA" id="ARBA00005884"/>
    </source>
</evidence>
<keyword evidence="7" id="KW-0479">Metal-binding</keyword>
<dbReference type="Gramene" id="ONK62435">
    <property type="protein sequence ID" value="ONK62435"/>
    <property type="gene ID" value="A4U43_C07F3830"/>
</dbReference>
<dbReference type="Gene3D" id="3.30.40.10">
    <property type="entry name" value="Zinc/RING finger domain, C3HC4 (zinc finger)"/>
    <property type="match status" value="1"/>
</dbReference>
<dbReference type="PROSITE" id="PS50089">
    <property type="entry name" value="ZF_RING_2"/>
    <property type="match status" value="1"/>
</dbReference>
<dbReference type="SMART" id="SM00647">
    <property type="entry name" value="IBR"/>
    <property type="match status" value="1"/>
</dbReference>
<comment type="similarity">
    <text evidence="4">Belongs to the RBR family. Ariadne subfamily.</text>
</comment>
<dbReference type="Pfam" id="PF00097">
    <property type="entry name" value="zf-C3HC4"/>
    <property type="match status" value="1"/>
</dbReference>
<protein>
    <recommendedName>
        <fullName evidence="5">RBR-type E3 ubiquitin transferase</fullName>
        <ecNumber evidence="5">2.3.2.31</ecNumber>
    </recommendedName>
</protein>
<keyword evidence="11" id="KW-0862">Zinc</keyword>
<evidence type="ECO:0000256" key="3">
    <source>
        <dbReference type="ARBA" id="ARBA00003976"/>
    </source>
</evidence>
<comment type="cofactor">
    <cofactor evidence="2">
        <name>Zn(2+)</name>
        <dbReference type="ChEBI" id="CHEBI:29105"/>
    </cofactor>
</comment>
<dbReference type="Proteomes" id="UP000243459">
    <property type="component" value="Chromosome 7"/>
</dbReference>
<evidence type="ECO:0000256" key="10">
    <source>
        <dbReference type="ARBA" id="ARBA00022786"/>
    </source>
</evidence>
<dbReference type="AlphaFoldDB" id="A0A5P1E966"/>
<dbReference type="Pfam" id="PF01485">
    <property type="entry name" value="IBR"/>
    <property type="match status" value="1"/>
</dbReference>
<dbReference type="EMBL" id="CM007387">
    <property type="protein sequence ID" value="ONK62435.1"/>
    <property type="molecule type" value="Genomic_DNA"/>
</dbReference>
<organism evidence="15 16">
    <name type="scientific">Asparagus officinalis</name>
    <name type="common">Garden asparagus</name>
    <dbReference type="NCBI Taxonomy" id="4686"/>
    <lineage>
        <taxon>Eukaryota</taxon>
        <taxon>Viridiplantae</taxon>
        <taxon>Streptophyta</taxon>
        <taxon>Embryophyta</taxon>
        <taxon>Tracheophyta</taxon>
        <taxon>Spermatophyta</taxon>
        <taxon>Magnoliopsida</taxon>
        <taxon>Liliopsida</taxon>
        <taxon>Asparagales</taxon>
        <taxon>Asparagaceae</taxon>
        <taxon>Asparagoideae</taxon>
        <taxon>Asparagus</taxon>
    </lineage>
</organism>
<dbReference type="Pfam" id="PF13456">
    <property type="entry name" value="RVT_3"/>
    <property type="match status" value="1"/>
</dbReference>
<proteinExistence type="inferred from homology"/>
<dbReference type="InterPro" id="IPR002867">
    <property type="entry name" value="IBR_dom"/>
</dbReference>
<dbReference type="CDD" id="cd22582">
    <property type="entry name" value="BRcat_RBR_unk"/>
    <property type="match status" value="1"/>
</dbReference>
<dbReference type="SUPFAM" id="SSF57850">
    <property type="entry name" value="RING/U-box"/>
    <property type="match status" value="2"/>
</dbReference>
<dbReference type="InterPro" id="IPR044066">
    <property type="entry name" value="TRIAD_supradom"/>
</dbReference>
<evidence type="ECO:0000256" key="1">
    <source>
        <dbReference type="ARBA" id="ARBA00001798"/>
    </source>
</evidence>
<dbReference type="InterPro" id="IPR017907">
    <property type="entry name" value="Znf_RING_CS"/>
</dbReference>
<dbReference type="InterPro" id="IPR018957">
    <property type="entry name" value="Znf_C3HC4_RING-type"/>
</dbReference>
<sequence length="378" mass="43355">MPEEEWEDWGDEFERPMAKGEERPVRVYFKGIESNEMVKGRIVKLAGIGVAICDESDRVVLKISKPLPSAVNCREAVEVKALIEALDALVGLGVKKIDVFVDYRALYCHITGKWIVKQRKVVNLMNRVELLKRNFTQVNVYFAPRWDVKLAFKLARDAIESQLTKNVELSGNKDVQEACTICLEDNEPSQMFAVDGCLHRFCFSCMKQHVEVKLLHGLLPSCPHEGCKIRLNVESCRKFLTPKLLGIMIQRVKEESIPVTEKIYCPYPKCSALMSLNEAIRPKMESSSKQPAYGTSGLRKCIQCNGSFCISCKVPWHERMSCSDYKRLNPQKHGEEVKLKALARQKLWRQCVKCNHMIELAEGCFHMTCRYSFLFFLF</sequence>
<comment type="function">
    <text evidence="3">Might act as an E3 ubiquitin-protein ligase, or as part of E3 complex, which accepts ubiquitin from specific E2 ubiquitin-conjugating enzymes and then transfers it to substrates.</text>
</comment>
<evidence type="ECO:0000256" key="5">
    <source>
        <dbReference type="ARBA" id="ARBA00012251"/>
    </source>
</evidence>
<dbReference type="GO" id="GO:0016567">
    <property type="term" value="P:protein ubiquitination"/>
    <property type="evidence" value="ECO:0007669"/>
    <property type="project" value="InterPro"/>
</dbReference>
<evidence type="ECO:0000256" key="12">
    <source>
        <dbReference type="PROSITE-ProRule" id="PRU00175"/>
    </source>
</evidence>
<dbReference type="InterPro" id="IPR036397">
    <property type="entry name" value="RNaseH_sf"/>
</dbReference>
<evidence type="ECO:0000259" key="13">
    <source>
        <dbReference type="PROSITE" id="PS50089"/>
    </source>
</evidence>
<dbReference type="PANTHER" id="PTHR11685">
    <property type="entry name" value="RBR FAMILY RING FINGER AND IBR DOMAIN-CONTAINING"/>
    <property type="match status" value="1"/>
</dbReference>
<dbReference type="InterPro" id="IPR031127">
    <property type="entry name" value="E3_UB_ligase_RBR"/>
</dbReference>
<dbReference type="PROSITE" id="PS00518">
    <property type="entry name" value="ZF_RING_1"/>
    <property type="match status" value="1"/>
</dbReference>
<keyword evidence="10" id="KW-0833">Ubl conjugation pathway</keyword>
<feature type="domain" description="RING-type" evidence="13">
    <location>
        <begin position="179"/>
        <end position="223"/>
    </location>
</feature>
<feature type="domain" description="RING-type" evidence="14">
    <location>
        <begin position="175"/>
        <end position="378"/>
    </location>
</feature>
<dbReference type="InterPro" id="IPR002156">
    <property type="entry name" value="RNaseH_domain"/>
</dbReference>
<evidence type="ECO:0000313" key="15">
    <source>
        <dbReference type="EMBL" id="ONK62435.1"/>
    </source>
</evidence>
<evidence type="ECO:0000256" key="8">
    <source>
        <dbReference type="ARBA" id="ARBA00022737"/>
    </source>
</evidence>
<dbReference type="FunFam" id="3.30.40.10:FF:000230">
    <property type="entry name" value="RBR-type E3 ubiquitin transferase"/>
    <property type="match status" value="1"/>
</dbReference>
<keyword evidence="9 12" id="KW-0863">Zinc-finger</keyword>
<evidence type="ECO:0000256" key="6">
    <source>
        <dbReference type="ARBA" id="ARBA00022679"/>
    </source>
</evidence>
<dbReference type="Gene3D" id="3.30.420.10">
    <property type="entry name" value="Ribonuclease H-like superfamily/Ribonuclease H"/>
    <property type="match status" value="1"/>
</dbReference>
<evidence type="ECO:0000256" key="11">
    <source>
        <dbReference type="ARBA" id="ARBA00022833"/>
    </source>
</evidence>
<dbReference type="GO" id="GO:0061630">
    <property type="term" value="F:ubiquitin protein ligase activity"/>
    <property type="evidence" value="ECO:0007669"/>
    <property type="project" value="UniProtKB-EC"/>
</dbReference>
<dbReference type="GO" id="GO:0004523">
    <property type="term" value="F:RNA-DNA hybrid ribonuclease activity"/>
    <property type="evidence" value="ECO:0007669"/>
    <property type="project" value="InterPro"/>
</dbReference>
<evidence type="ECO:0000313" key="16">
    <source>
        <dbReference type="Proteomes" id="UP000243459"/>
    </source>
</evidence>
<evidence type="ECO:0000256" key="7">
    <source>
        <dbReference type="ARBA" id="ARBA00022723"/>
    </source>
</evidence>
<evidence type="ECO:0000259" key="14">
    <source>
        <dbReference type="PROSITE" id="PS51873"/>
    </source>
</evidence>
<accession>A0A5P1E966</accession>
<dbReference type="OMA" id="RWRDWED"/>
<keyword evidence="6" id="KW-0808">Transferase</keyword>
<dbReference type="GO" id="GO:0003676">
    <property type="term" value="F:nucleic acid binding"/>
    <property type="evidence" value="ECO:0007669"/>
    <property type="project" value="InterPro"/>
</dbReference>
<dbReference type="InterPro" id="IPR013083">
    <property type="entry name" value="Znf_RING/FYVE/PHD"/>
</dbReference>
<dbReference type="InterPro" id="IPR001841">
    <property type="entry name" value="Znf_RING"/>
</dbReference>
<dbReference type="SUPFAM" id="SSF53098">
    <property type="entry name" value="Ribonuclease H-like"/>
    <property type="match status" value="1"/>
</dbReference>
<dbReference type="GO" id="GO:0008270">
    <property type="term" value="F:zinc ion binding"/>
    <property type="evidence" value="ECO:0007669"/>
    <property type="project" value="UniProtKB-KW"/>
</dbReference>
<keyword evidence="16" id="KW-1185">Reference proteome</keyword>
<gene>
    <name evidence="15" type="ORF">A4U43_C07F3830</name>
</gene>
<dbReference type="Gene3D" id="1.20.120.1750">
    <property type="match status" value="1"/>
</dbReference>
<reference evidence="16" key="1">
    <citation type="journal article" date="2017" name="Nat. Commun.">
        <title>The asparagus genome sheds light on the origin and evolution of a young Y chromosome.</title>
        <authorList>
            <person name="Harkess A."/>
            <person name="Zhou J."/>
            <person name="Xu C."/>
            <person name="Bowers J.E."/>
            <person name="Van der Hulst R."/>
            <person name="Ayyampalayam S."/>
            <person name="Mercati F."/>
            <person name="Riccardi P."/>
            <person name="McKain M.R."/>
            <person name="Kakrana A."/>
            <person name="Tang H."/>
            <person name="Ray J."/>
            <person name="Groenendijk J."/>
            <person name="Arikit S."/>
            <person name="Mathioni S.M."/>
            <person name="Nakano M."/>
            <person name="Shan H."/>
            <person name="Telgmann-Rauber A."/>
            <person name="Kanno A."/>
            <person name="Yue Z."/>
            <person name="Chen H."/>
            <person name="Li W."/>
            <person name="Chen Y."/>
            <person name="Xu X."/>
            <person name="Zhang Y."/>
            <person name="Luo S."/>
            <person name="Chen H."/>
            <person name="Gao J."/>
            <person name="Mao Z."/>
            <person name="Pires J.C."/>
            <person name="Luo M."/>
            <person name="Kudrna D."/>
            <person name="Wing R.A."/>
            <person name="Meyers B.C."/>
            <person name="Yi K."/>
            <person name="Kong H."/>
            <person name="Lavrijsen P."/>
            <person name="Sunseri F."/>
            <person name="Falavigna A."/>
            <person name="Ye Y."/>
            <person name="Leebens-Mack J.H."/>
            <person name="Chen G."/>
        </authorList>
    </citation>
    <scope>NUCLEOTIDE SEQUENCE [LARGE SCALE GENOMIC DNA]</scope>
    <source>
        <strain evidence="16">cv. DH0086</strain>
    </source>
</reference>
<dbReference type="InterPro" id="IPR012337">
    <property type="entry name" value="RNaseH-like_sf"/>
</dbReference>
<name>A0A5P1E966_ASPOF</name>